<sequence>MKAEKIPDVILVRKIFDRSARQRRRVWKLKRLVNDGNVVNDSASVENDYEGFLEDLEEDAEM</sequence>
<reference evidence="1 2" key="2">
    <citation type="submission" date="2018-11" db="EMBL/GenBank/DDBJ databases">
        <authorList>
            <consortium name="Pathogen Informatics"/>
        </authorList>
    </citation>
    <scope>NUCLEOTIDE SEQUENCE [LARGE SCALE GENOMIC DNA]</scope>
</reference>
<dbReference type="PANTHER" id="PTHR12746:SF2">
    <property type="entry name" value="60S RIBOSOMAL EXPORT PROTEIN NMD3"/>
    <property type="match status" value="1"/>
</dbReference>
<protein>
    <submittedName>
        <fullName evidence="3">60S ribosomal export protein NMD3 (inferred by orthology to a human protein)</fullName>
    </submittedName>
</protein>
<dbReference type="EMBL" id="UYRR01028231">
    <property type="protein sequence ID" value="VDK38754.1"/>
    <property type="molecule type" value="Genomic_DNA"/>
</dbReference>
<dbReference type="GO" id="GO:0005737">
    <property type="term" value="C:cytoplasm"/>
    <property type="evidence" value="ECO:0007669"/>
    <property type="project" value="TreeGrafter"/>
</dbReference>
<gene>
    <name evidence="1" type="ORF">ASIM_LOCUS9343</name>
</gene>
<dbReference type="AlphaFoldDB" id="A0A0M3JPK6"/>
<dbReference type="PANTHER" id="PTHR12746">
    <property type="entry name" value="NONSENSE-MEDIATED MRNA DECAY PROTEIN 3"/>
    <property type="match status" value="1"/>
</dbReference>
<reference evidence="3" key="1">
    <citation type="submission" date="2017-02" db="UniProtKB">
        <authorList>
            <consortium name="WormBaseParasite"/>
        </authorList>
    </citation>
    <scope>IDENTIFICATION</scope>
</reference>
<proteinExistence type="predicted"/>
<name>A0A0M3JPK6_ANISI</name>
<dbReference type="OrthoDB" id="203821at2759"/>
<dbReference type="GO" id="GO:0043023">
    <property type="term" value="F:ribosomal large subunit binding"/>
    <property type="evidence" value="ECO:0007669"/>
    <property type="project" value="InterPro"/>
</dbReference>
<dbReference type="GO" id="GO:0005634">
    <property type="term" value="C:nucleus"/>
    <property type="evidence" value="ECO:0007669"/>
    <property type="project" value="TreeGrafter"/>
</dbReference>
<dbReference type="WBParaSite" id="ASIM_0000960401-mRNA-1">
    <property type="protein sequence ID" value="ASIM_0000960401-mRNA-1"/>
    <property type="gene ID" value="ASIM_0000960401"/>
</dbReference>
<evidence type="ECO:0000313" key="3">
    <source>
        <dbReference type="WBParaSite" id="ASIM_0000960401-mRNA-1"/>
    </source>
</evidence>
<evidence type="ECO:0000313" key="2">
    <source>
        <dbReference type="Proteomes" id="UP000267096"/>
    </source>
</evidence>
<organism evidence="3">
    <name type="scientific">Anisakis simplex</name>
    <name type="common">Herring worm</name>
    <dbReference type="NCBI Taxonomy" id="6269"/>
    <lineage>
        <taxon>Eukaryota</taxon>
        <taxon>Metazoa</taxon>
        <taxon>Ecdysozoa</taxon>
        <taxon>Nematoda</taxon>
        <taxon>Chromadorea</taxon>
        <taxon>Rhabditida</taxon>
        <taxon>Spirurina</taxon>
        <taxon>Ascaridomorpha</taxon>
        <taxon>Ascaridoidea</taxon>
        <taxon>Anisakidae</taxon>
        <taxon>Anisakis</taxon>
        <taxon>Anisakis simplex complex</taxon>
    </lineage>
</organism>
<keyword evidence="2" id="KW-1185">Reference proteome</keyword>
<dbReference type="GO" id="GO:0000055">
    <property type="term" value="P:ribosomal large subunit export from nucleus"/>
    <property type="evidence" value="ECO:0007669"/>
    <property type="project" value="TreeGrafter"/>
</dbReference>
<evidence type="ECO:0000313" key="1">
    <source>
        <dbReference type="EMBL" id="VDK38754.1"/>
    </source>
</evidence>
<dbReference type="Proteomes" id="UP000267096">
    <property type="component" value="Unassembled WGS sequence"/>
</dbReference>
<dbReference type="InterPro" id="IPR039768">
    <property type="entry name" value="Nmd3"/>
</dbReference>
<accession>A0A0M3JPK6</accession>